<gene>
    <name evidence="2" type="ORF">SU86_003800</name>
</gene>
<dbReference type="KEGG" id="tah:SU86_003800"/>
<protein>
    <submittedName>
        <fullName evidence="2">Chemotaxis protein</fullName>
    </submittedName>
</protein>
<reference evidence="2 3" key="1">
    <citation type="journal article" date="2016" name="Sci. Rep.">
        <title>A novel ammonia-oxidizing archaeon from wastewater treatment plant: Its enrichment, physiological and genomic characteristics.</title>
        <authorList>
            <person name="Li Y."/>
            <person name="Ding K."/>
            <person name="Wen X."/>
            <person name="Zhang B."/>
            <person name="Shen B."/>
            <person name="Yang Y."/>
        </authorList>
    </citation>
    <scope>NUCLEOTIDE SEQUENCE [LARGE SCALE GENOMIC DNA]</scope>
    <source>
        <strain evidence="2 3">SAT1</strain>
    </source>
</reference>
<dbReference type="Gene3D" id="1.10.287.1490">
    <property type="match status" value="1"/>
</dbReference>
<dbReference type="GeneID" id="24875516"/>
<keyword evidence="3" id="KW-1185">Reference proteome</keyword>
<evidence type="ECO:0000256" key="1">
    <source>
        <dbReference type="SAM" id="MobiDB-lite"/>
    </source>
</evidence>
<dbReference type="AlphaFoldDB" id="A0A3G1B693"/>
<evidence type="ECO:0000313" key="3">
    <source>
        <dbReference type="Proteomes" id="UP000266745"/>
    </source>
</evidence>
<dbReference type="EMBL" id="CP011097">
    <property type="protein sequence ID" value="AJZ75635.1"/>
    <property type="molecule type" value="Genomic_DNA"/>
</dbReference>
<feature type="region of interest" description="Disordered" evidence="1">
    <location>
        <begin position="1"/>
        <end position="23"/>
    </location>
</feature>
<name>A0A3G1B693_9ARCH</name>
<dbReference type="Proteomes" id="UP000266745">
    <property type="component" value="Chromosome"/>
</dbReference>
<dbReference type="STRING" id="1603555.SU86_003800"/>
<accession>A0A3G1B693</accession>
<sequence>MSAKKTSKSSEKPTGMNKKDTVNLAKKVAAVSDSTKTLSKEIKSMSKVFSDNQKVLLSMKGMIDTLINTLEQIQKQSKQISIIEEDNQRLYAGLNQVRAQASLITNVNEQASRLQEQVNKISQIQKESPDPQSIMKAVGENQNSIQNNTHMIIKIAQRIDNIKEDLGSISSKADKTSTIESELDKIKEKLHAIFEKSEKSSLESELPALKSSLENLQNELVTNMAKTDSITHLRGEIAKIESEIGSLIHRADATAFVGEGLKSVQDDFGTFKDHVLNKTNTIDQKISSISELLKRADAASSEFHKKADTLFHDMQQIKTVTNKSSSNVSKEVVGLLKLSEFQSTIRILAESKYGDLKNIEKMADQTSEIVNLFDKIAIESQENVSLPSEIRQWAISKMLDCADKWEIRFSDLFNVLIHKLGKELVKENIRIQQVRDIFGIRGVDEIRKELGLPASS</sequence>
<dbReference type="RefSeq" id="WP_048188471.1">
    <property type="nucleotide sequence ID" value="NZ_CP011097.1"/>
</dbReference>
<organism evidence="2 3">
    <name type="scientific">Candidatus Nitrosotenuis cloacae</name>
    <dbReference type="NCBI Taxonomy" id="1603555"/>
    <lineage>
        <taxon>Archaea</taxon>
        <taxon>Nitrososphaerota</taxon>
        <taxon>Candidatus Nitrosotenuis</taxon>
    </lineage>
</organism>
<proteinExistence type="predicted"/>
<evidence type="ECO:0000313" key="2">
    <source>
        <dbReference type="EMBL" id="AJZ75635.1"/>
    </source>
</evidence>